<proteinExistence type="predicted"/>
<evidence type="ECO:0000313" key="3">
    <source>
        <dbReference type="Proteomes" id="UP000013165"/>
    </source>
</evidence>
<gene>
    <name evidence="2" type="ORF">J057_02580</name>
</gene>
<dbReference type="Pfam" id="PF04187">
    <property type="entry name" value="Cofac_haem_bdg"/>
    <property type="match status" value="1"/>
</dbReference>
<comment type="caution">
    <text evidence="2">The sequence shown here is derived from an EMBL/GenBank/DDBJ whole genome shotgun (WGS) entry which is preliminary data.</text>
</comment>
<name>N6W1Z4_9GAMM</name>
<organism evidence="2 3">
    <name type="scientific">Marinobacter nanhaiticus D15-8W</name>
    <dbReference type="NCBI Taxonomy" id="626887"/>
    <lineage>
        <taxon>Bacteria</taxon>
        <taxon>Pseudomonadati</taxon>
        <taxon>Pseudomonadota</taxon>
        <taxon>Gammaproteobacteria</taxon>
        <taxon>Pseudomonadales</taxon>
        <taxon>Marinobacteraceae</taxon>
        <taxon>Marinobacter</taxon>
    </lineage>
</organism>
<dbReference type="HOGENOM" id="CLU_035488_0_0_6"/>
<evidence type="ECO:0000313" key="2">
    <source>
        <dbReference type="EMBL" id="ENO16560.2"/>
    </source>
</evidence>
<reference evidence="2 3" key="1">
    <citation type="journal article" date="2013" name="Genome Announc.">
        <title>Genome Sequence of the Polycyclic Aromatic Hydrocarbon-Degrading Bacterium Strain Marinobacter nanhaiticus D15-8WT.</title>
        <authorList>
            <person name="Cui Z."/>
            <person name="Gao W."/>
            <person name="Li Q."/>
            <person name="Xu G."/>
            <person name="Zheng L."/>
        </authorList>
    </citation>
    <scope>NUCLEOTIDE SEQUENCE [LARGE SCALE GENOMIC DNA]</scope>
    <source>
        <strain evidence="2 3">D15-8W</strain>
    </source>
</reference>
<evidence type="ECO:0000259" key="1">
    <source>
        <dbReference type="Pfam" id="PF04187"/>
    </source>
</evidence>
<sequence>MLPLHSILNTHIIDSETGRGISVEALAERWQDVDVVVIGELHGHNGAHLLQARMQVALYQHHPSQILSLEQFNVVHQPQLDRYLGGELGEAEMIEDAEAWDNYKASYRPLVAFAADLGEPVIAANAPADMVRCVGRQGTSALEAFPPKMQALLPEDPFYSDPAYRERFFGALGGHGGNASNQLENRYKAQLLRDNTMASRIAQALKEHPGHQVLHLTGTFHSEYRSGTVAALEALAPDLQIRVLSPVVVEQANAPSFDQADLDKGDAIYLLAPLPPEYADPERMRDAIRAQFSEARDIECPQATSP</sequence>
<accession>N6W1Z4</accession>
<feature type="domain" description="Haem-binding uptake Tiki superfamily ChaN" evidence="1">
    <location>
        <begin position="26"/>
        <end position="231"/>
    </location>
</feature>
<dbReference type="AlphaFoldDB" id="N6W1Z4"/>
<dbReference type="EMBL" id="APLQ01000010">
    <property type="protein sequence ID" value="ENO16560.2"/>
    <property type="molecule type" value="Genomic_DNA"/>
</dbReference>
<dbReference type="SUPFAM" id="SSF159501">
    <property type="entry name" value="EreA/ChaN-like"/>
    <property type="match status" value="1"/>
</dbReference>
<dbReference type="InterPro" id="IPR007314">
    <property type="entry name" value="Cofac_haem-bd_dom"/>
</dbReference>
<keyword evidence="3" id="KW-1185">Reference proteome</keyword>
<dbReference type="Gene3D" id="3.40.50.11550">
    <property type="match status" value="1"/>
</dbReference>
<dbReference type="Proteomes" id="UP000013165">
    <property type="component" value="Unassembled WGS sequence"/>
</dbReference>
<dbReference type="OrthoDB" id="1680202at2"/>
<protein>
    <recommendedName>
        <fullName evidence="1">Haem-binding uptake Tiki superfamily ChaN domain-containing protein</fullName>
    </recommendedName>
</protein>
<dbReference type="CDD" id="cd14727">
    <property type="entry name" value="ChanN-like"/>
    <property type="match status" value="1"/>
</dbReference>
<dbReference type="STRING" id="626887.J057_02580"/>
<dbReference type="PATRIC" id="fig|626887.3.peg.494"/>
<dbReference type="eggNOG" id="COG3016">
    <property type="taxonomic scope" value="Bacteria"/>
</dbReference>